<sequence length="117" mass="13587">MKSTGNPHIDNLIFDLKSNMEQYMIEFEPSYTQNDIDECIALLFEYVIEIFKTKLKNEAMGLVKSTILSLNNLNDRCDGSLIETNEREQIAEIVILASHEMGYNSVDEDITEEWRDF</sequence>
<organism evidence="1 2">
    <name type="scientific">Chryseobacterium nematophagum</name>
    <dbReference type="NCBI Taxonomy" id="2305228"/>
    <lineage>
        <taxon>Bacteria</taxon>
        <taxon>Pseudomonadati</taxon>
        <taxon>Bacteroidota</taxon>
        <taxon>Flavobacteriia</taxon>
        <taxon>Flavobacteriales</taxon>
        <taxon>Weeksellaceae</taxon>
        <taxon>Chryseobacterium group</taxon>
        <taxon>Chryseobacterium</taxon>
    </lineage>
</organism>
<evidence type="ECO:0000313" key="1">
    <source>
        <dbReference type="EMBL" id="RMZ58718.1"/>
    </source>
</evidence>
<name>A0A3M7L7J8_9FLAO</name>
<dbReference type="Proteomes" id="UP000267524">
    <property type="component" value="Unassembled WGS sequence"/>
</dbReference>
<gene>
    <name evidence="1" type="ORF">D1632_14100</name>
</gene>
<evidence type="ECO:0000313" key="2">
    <source>
        <dbReference type="Proteomes" id="UP000267524"/>
    </source>
</evidence>
<reference evidence="1 2" key="1">
    <citation type="submission" date="2018-08" db="EMBL/GenBank/DDBJ databases">
        <title>Chryseobacterium nematophagum: a novel matrix digesting pathogen of nematodes.</title>
        <authorList>
            <person name="Page A."/>
            <person name="Roberts M."/>
            <person name="Felix M.-A."/>
            <person name="Weir W."/>
        </authorList>
    </citation>
    <scope>NUCLEOTIDE SEQUENCE [LARGE SCALE GENOMIC DNA]</scope>
    <source>
        <strain evidence="1 2">JUb275</strain>
    </source>
</reference>
<protein>
    <submittedName>
        <fullName evidence="1">Uncharacterized protein</fullName>
    </submittedName>
</protein>
<keyword evidence="2" id="KW-1185">Reference proteome</keyword>
<accession>A0A3M7L7J8</accession>
<comment type="caution">
    <text evidence="1">The sequence shown here is derived from an EMBL/GenBank/DDBJ whole genome shotgun (WGS) entry which is preliminary data.</text>
</comment>
<dbReference type="RefSeq" id="WP_122547865.1">
    <property type="nucleotide sequence ID" value="NZ_QWIV01000014.1"/>
</dbReference>
<dbReference type="EMBL" id="QWIV01000014">
    <property type="protein sequence ID" value="RMZ58718.1"/>
    <property type="molecule type" value="Genomic_DNA"/>
</dbReference>
<dbReference type="AlphaFoldDB" id="A0A3M7L7J8"/>
<proteinExistence type="predicted"/>